<evidence type="ECO:0000313" key="4">
    <source>
        <dbReference type="EMBL" id="RUS25006.1"/>
    </source>
</evidence>
<dbReference type="Proteomes" id="UP000274822">
    <property type="component" value="Unassembled WGS sequence"/>
</dbReference>
<dbReference type="PROSITE" id="PS51203">
    <property type="entry name" value="CS"/>
    <property type="match status" value="1"/>
</dbReference>
<dbReference type="InterPro" id="IPR045250">
    <property type="entry name" value="p23-like"/>
</dbReference>
<dbReference type="PANTHER" id="PTHR22932:SF1">
    <property type="entry name" value="CO-CHAPERONE PROTEIN DAF-41"/>
    <property type="match status" value="1"/>
</dbReference>
<dbReference type="EMBL" id="RBNJ01014261">
    <property type="protein sequence ID" value="RUS25006.1"/>
    <property type="molecule type" value="Genomic_DNA"/>
</dbReference>
<dbReference type="FunFam" id="2.60.40.790:FF:000013">
    <property type="entry name" value="Very-long-chain (3R)-3-hydroxyacyl-CoA dehydratase"/>
    <property type="match status" value="1"/>
</dbReference>
<keyword evidence="5" id="KW-1185">Reference proteome</keyword>
<dbReference type="PANTHER" id="PTHR22932">
    <property type="entry name" value="TELOMERASE-BINDING PROTEIN P23 HSP90 CO-CHAPERONE"/>
    <property type="match status" value="1"/>
</dbReference>
<dbReference type="GO" id="GO:0005634">
    <property type="term" value="C:nucleus"/>
    <property type="evidence" value="ECO:0007669"/>
    <property type="project" value="TreeGrafter"/>
</dbReference>
<evidence type="ECO:0000256" key="2">
    <source>
        <dbReference type="SAM" id="MobiDB-lite"/>
    </source>
</evidence>
<dbReference type="GO" id="GO:0051131">
    <property type="term" value="P:chaperone-mediated protein complex assembly"/>
    <property type="evidence" value="ECO:0007669"/>
    <property type="project" value="TreeGrafter"/>
</dbReference>
<feature type="domain" description="CS" evidence="3">
    <location>
        <begin position="2"/>
        <end position="91"/>
    </location>
</feature>
<evidence type="ECO:0000313" key="5">
    <source>
        <dbReference type="Proteomes" id="UP000274822"/>
    </source>
</evidence>
<comment type="similarity">
    <text evidence="1">Belongs to the p23/wos2 family.</text>
</comment>
<gene>
    <name evidence="4" type="ORF">BC938DRAFT_472760</name>
</gene>
<protein>
    <submittedName>
        <fullName evidence="4">HSP20-like chaperone</fullName>
    </submittedName>
</protein>
<dbReference type="Pfam" id="PF04969">
    <property type="entry name" value="CS"/>
    <property type="match status" value="1"/>
</dbReference>
<dbReference type="InterPro" id="IPR007052">
    <property type="entry name" value="CS_dom"/>
</dbReference>
<dbReference type="InterPro" id="IPR008978">
    <property type="entry name" value="HSP20-like_chaperone"/>
</dbReference>
<organism evidence="4 5">
    <name type="scientific">Jimgerdemannia flammicorona</name>
    <dbReference type="NCBI Taxonomy" id="994334"/>
    <lineage>
        <taxon>Eukaryota</taxon>
        <taxon>Fungi</taxon>
        <taxon>Fungi incertae sedis</taxon>
        <taxon>Mucoromycota</taxon>
        <taxon>Mucoromycotina</taxon>
        <taxon>Endogonomycetes</taxon>
        <taxon>Endogonales</taxon>
        <taxon>Endogonaceae</taxon>
        <taxon>Jimgerdemannia</taxon>
    </lineage>
</organism>
<feature type="compositionally biased region" description="Acidic residues" evidence="2">
    <location>
        <begin position="149"/>
        <end position="164"/>
    </location>
</feature>
<dbReference type="GO" id="GO:0006457">
    <property type="term" value="P:protein folding"/>
    <property type="evidence" value="ECO:0007669"/>
    <property type="project" value="TreeGrafter"/>
</dbReference>
<dbReference type="CDD" id="cd06465">
    <property type="entry name" value="p23_hB-ind1_like"/>
    <property type="match status" value="1"/>
</dbReference>
<dbReference type="GO" id="GO:0051087">
    <property type="term" value="F:protein-folding chaperone binding"/>
    <property type="evidence" value="ECO:0007669"/>
    <property type="project" value="TreeGrafter"/>
</dbReference>
<comment type="caution">
    <text evidence="4">The sequence shown here is derived from an EMBL/GenBank/DDBJ whole genome shotgun (WGS) entry which is preliminary data.</text>
</comment>
<name>A0A433Q5G0_9FUNG</name>
<proteinExistence type="inferred from homology"/>
<dbReference type="GO" id="GO:0051879">
    <property type="term" value="F:Hsp90 protein binding"/>
    <property type="evidence" value="ECO:0007669"/>
    <property type="project" value="InterPro"/>
</dbReference>
<dbReference type="SUPFAM" id="SSF49764">
    <property type="entry name" value="HSP20-like chaperones"/>
    <property type="match status" value="1"/>
</dbReference>
<dbReference type="AlphaFoldDB" id="A0A433Q5G0"/>
<evidence type="ECO:0000256" key="1">
    <source>
        <dbReference type="ARBA" id="ARBA00025733"/>
    </source>
</evidence>
<dbReference type="Gene3D" id="2.60.40.790">
    <property type="match status" value="1"/>
</dbReference>
<dbReference type="GO" id="GO:0005829">
    <property type="term" value="C:cytosol"/>
    <property type="evidence" value="ECO:0007669"/>
    <property type="project" value="TreeGrafter"/>
</dbReference>
<accession>A0A433Q5G0</accession>
<feature type="region of interest" description="Disordered" evidence="2">
    <location>
        <begin position="107"/>
        <end position="170"/>
    </location>
</feature>
<sequence>MTLAPEVLWAQRDNLVYLTIQLTDIHEPTIKLDNDKLHFKGKGEHEQRWYEVELEFHDQVDPELSKQHLTARNLHFIIYKKGKMGYWPRLLKNKNKPHFLKTDFAKWRDEDDEDDEAGPEGQDAFGGMDFSSIMNSAGGPAFGGGAPAGEEEDSEDEEMPELEEAPGAKP</sequence>
<evidence type="ECO:0000259" key="3">
    <source>
        <dbReference type="PROSITE" id="PS51203"/>
    </source>
</evidence>
<reference evidence="4 5" key="1">
    <citation type="journal article" date="2018" name="New Phytol.">
        <title>Phylogenomics of Endogonaceae and evolution of mycorrhizas within Mucoromycota.</title>
        <authorList>
            <person name="Chang Y."/>
            <person name="Desiro A."/>
            <person name="Na H."/>
            <person name="Sandor L."/>
            <person name="Lipzen A."/>
            <person name="Clum A."/>
            <person name="Barry K."/>
            <person name="Grigoriev I.V."/>
            <person name="Martin F.M."/>
            <person name="Stajich J.E."/>
            <person name="Smith M.E."/>
            <person name="Bonito G."/>
            <person name="Spatafora J.W."/>
        </authorList>
    </citation>
    <scope>NUCLEOTIDE SEQUENCE [LARGE SCALE GENOMIC DNA]</scope>
    <source>
        <strain evidence="4 5">AD002</strain>
    </source>
</reference>